<sequence length="410" mass="45981">MSTEIKPATTTTGRNNDRFNTSRKAELLNKIEGIQDDINKAIFFDQEGIISVSEDKTIRVWLKRDSGTYWPSIVNFMPSQCSALEYVPESRTIFVGQENGTISQFVVSEDCNRLTAIKEYLAHNARITSLIFAKNSGWILSASRDKTFAAHCIETSNKIGGYTFEAWCTSMQFDSLSKHVFIGDYAGQITMLKLQQSGASLVTILKGHTASVRSLYWSDGPQLLFSGSADNSVIVWDLGGRRGTTYELQGHQNKVSALGYGKSTQELISAGEDSVIVLWKINCMRKAAADWVESDTCQLCAKPFFWNIKAMFEQKALGVNRQHHCRNCGKAICDKCSPNRINIPIMGFEYDVRVCNTCYDTLKDTDRPSLATFLDAKHSIVSIDVDEDKKHVLTVGQDRVIKIWDLSNLW</sequence>
<evidence type="ECO:0000256" key="3">
    <source>
        <dbReference type="ARBA" id="ARBA00022723"/>
    </source>
</evidence>
<dbReference type="GO" id="GO:0008270">
    <property type="term" value="F:zinc ion binding"/>
    <property type="evidence" value="ECO:0007669"/>
    <property type="project" value="UniProtKB-KW"/>
</dbReference>
<keyword evidence="2 9" id="KW-0853">WD repeat</keyword>
<dbReference type="InterPro" id="IPR015943">
    <property type="entry name" value="WD40/YVTN_repeat-like_dom_sf"/>
</dbReference>
<dbReference type="SUPFAM" id="SSF57903">
    <property type="entry name" value="FYVE/PHD zinc finger"/>
    <property type="match status" value="1"/>
</dbReference>
<dbReference type="CDD" id="cd15718">
    <property type="entry name" value="FYVE_WDFY1_like"/>
    <property type="match status" value="1"/>
</dbReference>
<dbReference type="PROSITE" id="PS50178">
    <property type="entry name" value="ZF_FYVE"/>
    <property type="match status" value="1"/>
</dbReference>
<dbReference type="SMART" id="SM00320">
    <property type="entry name" value="WD40"/>
    <property type="match status" value="6"/>
</dbReference>
<dbReference type="Gene3D" id="2.130.10.10">
    <property type="entry name" value="YVTN repeat-like/Quinoprotein amine dehydrogenase"/>
    <property type="match status" value="2"/>
</dbReference>
<dbReference type="OrthoDB" id="63070at2759"/>
<dbReference type="InterPro" id="IPR036322">
    <property type="entry name" value="WD40_repeat_dom_sf"/>
</dbReference>
<evidence type="ECO:0000256" key="7">
    <source>
        <dbReference type="ARBA" id="ARBA00022833"/>
    </source>
</evidence>
<dbReference type="PANTHER" id="PTHR46189:SF1">
    <property type="entry name" value="LD41958P"/>
    <property type="match status" value="1"/>
</dbReference>
<proteinExistence type="predicted"/>
<keyword evidence="5" id="KW-0967">Endosome</keyword>
<dbReference type="InterPro" id="IPR000306">
    <property type="entry name" value="Znf_FYVE"/>
</dbReference>
<dbReference type="Gene3D" id="3.30.40.10">
    <property type="entry name" value="Zinc/RING finger domain, C3HC4 (zinc finger)"/>
    <property type="match status" value="1"/>
</dbReference>
<comment type="subcellular location">
    <subcellularLocation>
        <location evidence="1">Early endosome</location>
    </subcellularLocation>
</comment>
<dbReference type="InterPro" id="IPR013083">
    <property type="entry name" value="Znf_RING/FYVE/PHD"/>
</dbReference>
<gene>
    <name evidence="11" type="ORF">CHIRRI_LOCUS1788</name>
</gene>
<dbReference type="SMART" id="SM00064">
    <property type="entry name" value="FYVE"/>
    <property type="match status" value="1"/>
</dbReference>
<evidence type="ECO:0000256" key="6">
    <source>
        <dbReference type="ARBA" id="ARBA00022771"/>
    </source>
</evidence>
<keyword evidence="4" id="KW-0677">Repeat</keyword>
<evidence type="ECO:0000256" key="5">
    <source>
        <dbReference type="ARBA" id="ARBA00022753"/>
    </source>
</evidence>
<dbReference type="InterPro" id="IPR020472">
    <property type="entry name" value="WD40_PAC1"/>
</dbReference>
<dbReference type="FunFam" id="3.30.40.10:FF:000105">
    <property type="entry name" value="WD repeat and FYVE domain-containing protein 2"/>
    <property type="match status" value="1"/>
</dbReference>
<dbReference type="AlphaFoldDB" id="A0A9N9WKB8"/>
<dbReference type="GO" id="GO:0005769">
    <property type="term" value="C:early endosome"/>
    <property type="evidence" value="ECO:0007669"/>
    <property type="project" value="UniProtKB-SubCell"/>
</dbReference>
<dbReference type="InterPro" id="IPR019775">
    <property type="entry name" value="WD40_repeat_CS"/>
</dbReference>
<dbReference type="Pfam" id="PF01363">
    <property type="entry name" value="FYVE"/>
    <property type="match status" value="1"/>
</dbReference>
<reference evidence="11" key="2">
    <citation type="submission" date="2022-10" db="EMBL/GenBank/DDBJ databases">
        <authorList>
            <consortium name="ENA_rothamsted_submissions"/>
            <consortium name="culmorum"/>
            <person name="King R."/>
        </authorList>
    </citation>
    <scope>NUCLEOTIDE SEQUENCE</scope>
</reference>
<dbReference type="InterPro" id="IPR011011">
    <property type="entry name" value="Znf_FYVE_PHD"/>
</dbReference>
<keyword evidence="7" id="KW-0862">Zinc</keyword>
<feature type="domain" description="FYVE-type" evidence="10">
    <location>
        <begin position="291"/>
        <end position="363"/>
    </location>
</feature>
<evidence type="ECO:0000256" key="8">
    <source>
        <dbReference type="PROSITE-ProRule" id="PRU00091"/>
    </source>
</evidence>
<protein>
    <recommendedName>
        <fullName evidence="10">FYVE-type domain-containing protein</fullName>
    </recommendedName>
</protein>
<dbReference type="PROSITE" id="PS50294">
    <property type="entry name" value="WD_REPEATS_REGION"/>
    <property type="match status" value="3"/>
</dbReference>
<evidence type="ECO:0000313" key="11">
    <source>
        <dbReference type="EMBL" id="CAG9798810.1"/>
    </source>
</evidence>
<evidence type="ECO:0000259" key="10">
    <source>
        <dbReference type="PROSITE" id="PS50178"/>
    </source>
</evidence>
<evidence type="ECO:0000256" key="2">
    <source>
        <dbReference type="ARBA" id="ARBA00022574"/>
    </source>
</evidence>
<feature type="repeat" description="WD" evidence="9">
    <location>
        <begin position="205"/>
        <end position="238"/>
    </location>
</feature>
<dbReference type="InterPro" id="IPR017455">
    <property type="entry name" value="Znf_FYVE-rel"/>
</dbReference>
<dbReference type="PANTHER" id="PTHR46189">
    <property type="entry name" value="LD41958P"/>
    <property type="match status" value="1"/>
</dbReference>
<name>A0A9N9WKB8_9DIPT</name>
<dbReference type="InterPro" id="IPR001680">
    <property type="entry name" value="WD40_rpt"/>
</dbReference>
<dbReference type="Pfam" id="PF00400">
    <property type="entry name" value="WD40"/>
    <property type="match status" value="4"/>
</dbReference>
<dbReference type="PROSITE" id="PS00678">
    <property type="entry name" value="WD_REPEATS_1"/>
    <property type="match status" value="2"/>
</dbReference>
<keyword evidence="12" id="KW-1185">Reference proteome</keyword>
<evidence type="ECO:0000256" key="1">
    <source>
        <dbReference type="ARBA" id="ARBA00004412"/>
    </source>
</evidence>
<dbReference type="PRINTS" id="PR00320">
    <property type="entry name" value="GPROTEINBRPT"/>
</dbReference>
<dbReference type="SUPFAM" id="SSF50978">
    <property type="entry name" value="WD40 repeat-like"/>
    <property type="match status" value="1"/>
</dbReference>
<evidence type="ECO:0000256" key="4">
    <source>
        <dbReference type="ARBA" id="ARBA00022737"/>
    </source>
</evidence>
<dbReference type="PROSITE" id="PS50082">
    <property type="entry name" value="WD_REPEATS_2"/>
    <property type="match status" value="3"/>
</dbReference>
<dbReference type="InterPro" id="IPR042234">
    <property type="entry name" value="WDFY1/WDFY2"/>
</dbReference>
<feature type="repeat" description="WD" evidence="9">
    <location>
        <begin position="373"/>
        <end position="410"/>
    </location>
</feature>
<evidence type="ECO:0000256" key="9">
    <source>
        <dbReference type="PROSITE-ProRule" id="PRU00221"/>
    </source>
</evidence>
<keyword evidence="3" id="KW-0479">Metal-binding</keyword>
<dbReference type="EMBL" id="OU895877">
    <property type="protein sequence ID" value="CAG9798810.1"/>
    <property type="molecule type" value="Genomic_DNA"/>
</dbReference>
<organism evidence="11 12">
    <name type="scientific">Chironomus riparius</name>
    <dbReference type="NCBI Taxonomy" id="315576"/>
    <lineage>
        <taxon>Eukaryota</taxon>
        <taxon>Metazoa</taxon>
        <taxon>Ecdysozoa</taxon>
        <taxon>Arthropoda</taxon>
        <taxon>Hexapoda</taxon>
        <taxon>Insecta</taxon>
        <taxon>Pterygota</taxon>
        <taxon>Neoptera</taxon>
        <taxon>Endopterygota</taxon>
        <taxon>Diptera</taxon>
        <taxon>Nematocera</taxon>
        <taxon>Chironomoidea</taxon>
        <taxon>Chironomidae</taxon>
        <taxon>Chironominae</taxon>
        <taxon>Chironomus</taxon>
    </lineage>
</organism>
<reference evidence="11" key="1">
    <citation type="submission" date="2022-01" db="EMBL/GenBank/DDBJ databases">
        <authorList>
            <person name="King R."/>
        </authorList>
    </citation>
    <scope>NUCLEOTIDE SEQUENCE</scope>
</reference>
<keyword evidence="6 8" id="KW-0863">Zinc-finger</keyword>
<accession>A0A9N9WKB8</accession>
<feature type="repeat" description="WD" evidence="9">
    <location>
        <begin position="248"/>
        <end position="289"/>
    </location>
</feature>
<evidence type="ECO:0000313" key="12">
    <source>
        <dbReference type="Proteomes" id="UP001153620"/>
    </source>
</evidence>
<dbReference type="Proteomes" id="UP001153620">
    <property type="component" value="Chromosome 1"/>
</dbReference>